<dbReference type="EMBL" id="RJTW01000005">
    <property type="protein sequence ID" value="ROH92372.1"/>
    <property type="molecule type" value="Genomic_DNA"/>
</dbReference>
<reference evidence="1 2" key="1">
    <citation type="submission" date="2018-11" db="EMBL/GenBank/DDBJ databases">
        <title>Proposal to divide the Flavobacteriaceae and reorganize its genera based on Amino Acid Identity values calculated from whole genome sequences.</title>
        <authorList>
            <person name="Nicholson A.C."/>
            <person name="Gulvik C.A."/>
            <person name="Whitney A.M."/>
            <person name="Humrighouse B.W."/>
            <person name="Bell M."/>
            <person name="Holmes B."/>
            <person name="Steigerwalt A."/>
            <person name="Villarma A."/>
            <person name="Sheth M."/>
            <person name="Batra D."/>
            <person name="Pryor J."/>
            <person name="Bernardet J.-F."/>
            <person name="Hugo C."/>
            <person name="Kampfer P."/>
            <person name="Newman J."/>
            <person name="Mcquiston J.R."/>
        </authorList>
    </citation>
    <scope>NUCLEOTIDE SEQUENCE [LARGE SCALE GENOMIC DNA]</scope>
    <source>
        <strain evidence="1 2">G0235</strain>
    </source>
</reference>
<dbReference type="Proteomes" id="UP000281899">
    <property type="component" value="Unassembled WGS sequence"/>
</dbReference>
<name>A0ABX9X815_9FLAO</name>
<organism evidence="1 2">
    <name type="scientific">Chryseobacterium cucumeris</name>
    <dbReference type="NCBI Taxonomy" id="1813611"/>
    <lineage>
        <taxon>Bacteria</taxon>
        <taxon>Pseudomonadati</taxon>
        <taxon>Bacteroidota</taxon>
        <taxon>Flavobacteriia</taxon>
        <taxon>Flavobacteriales</taxon>
        <taxon>Weeksellaceae</taxon>
        <taxon>Chryseobacterium group</taxon>
        <taxon>Chryseobacterium</taxon>
    </lineage>
</organism>
<accession>A0ABX9X815</accession>
<keyword evidence="2" id="KW-1185">Reference proteome</keyword>
<sequence length="63" mass="7581">MKIEVQNLEIRKIYPFSQSGQELDSVYFDCRLLFIDDLFSDYFKFNKANRLIGLKFGRIRLIN</sequence>
<gene>
    <name evidence="1" type="ORF">EGI15_09005</name>
</gene>
<evidence type="ECO:0000313" key="2">
    <source>
        <dbReference type="Proteomes" id="UP000281899"/>
    </source>
</evidence>
<comment type="caution">
    <text evidence="1">The sequence shown here is derived from an EMBL/GenBank/DDBJ whole genome shotgun (WGS) entry which is preliminary data.</text>
</comment>
<proteinExistence type="predicted"/>
<evidence type="ECO:0000313" key="1">
    <source>
        <dbReference type="EMBL" id="ROH92372.1"/>
    </source>
</evidence>
<protein>
    <submittedName>
        <fullName evidence="1">Uncharacterized protein</fullName>
    </submittedName>
</protein>